<dbReference type="AlphaFoldDB" id="A0A101MIM0"/>
<organism evidence="2 3">
    <name type="scientific">Penicillium freii</name>
    <dbReference type="NCBI Taxonomy" id="48697"/>
    <lineage>
        <taxon>Eukaryota</taxon>
        <taxon>Fungi</taxon>
        <taxon>Dikarya</taxon>
        <taxon>Ascomycota</taxon>
        <taxon>Pezizomycotina</taxon>
        <taxon>Eurotiomycetes</taxon>
        <taxon>Eurotiomycetidae</taxon>
        <taxon>Eurotiales</taxon>
        <taxon>Aspergillaceae</taxon>
        <taxon>Penicillium</taxon>
    </lineage>
</organism>
<sequence length="90" mass="9867">MLGTMEGATTESRQIQGVGRDGSVGKCSKAETEADRGAALTLWLVNVFHMRAGHTSEPATSKHIVNAINYNMISQQPCFYFSSLFVDSRR</sequence>
<protein>
    <submittedName>
        <fullName evidence="2">Uncharacterized protein</fullName>
    </submittedName>
</protein>
<name>A0A101MIM0_PENFR</name>
<dbReference type="Proteomes" id="UP000055045">
    <property type="component" value="Unassembled WGS sequence"/>
</dbReference>
<proteinExistence type="predicted"/>
<reference evidence="2 3" key="1">
    <citation type="submission" date="2015-10" db="EMBL/GenBank/DDBJ databases">
        <title>Genome sequencing of Penicillium freii.</title>
        <authorList>
            <person name="Nguyen H.D."/>
            <person name="Visagie C.M."/>
            <person name="Seifert K.A."/>
        </authorList>
    </citation>
    <scope>NUCLEOTIDE SEQUENCE [LARGE SCALE GENOMIC DNA]</scope>
    <source>
        <strain evidence="2 3">DAOM 242723</strain>
    </source>
</reference>
<accession>A0A101MIM0</accession>
<evidence type="ECO:0000313" key="2">
    <source>
        <dbReference type="EMBL" id="KUM61230.1"/>
    </source>
</evidence>
<dbReference type="EMBL" id="LLXE01000143">
    <property type="protein sequence ID" value="KUM61230.1"/>
    <property type="molecule type" value="Genomic_DNA"/>
</dbReference>
<feature type="region of interest" description="Disordered" evidence="1">
    <location>
        <begin position="1"/>
        <end position="30"/>
    </location>
</feature>
<keyword evidence="3" id="KW-1185">Reference proteome</keyword>
<comment type="caution">
    <text evidence="2">The sequence shown here is derived from an EMBL/GenBank/DDBJ whole genome shotgun (WGS) entry which is preliminary data.</text>
</comment>
<gene>
    <name evidence="2" type="ORF">ACN42_g5884</name>
</gene>
<evidence type="ECO:0000256" key="1">
    <source>
        <dbReference type="SAM" id="MobiDB-lite"/>
    </source>
</evidence>
<evidence type="ECO:0000313" key="3">
    <source>
        <dbReference type="Proteomes" id="UP000055045"/>
    </source>
</evidence>